<gene>
    <name evidence="1" type="ORF">BCR33DRAFT_785759</name>
</gene>
<dbReference type="OrthoDB" id="19619at2759"/>
<organism evidence="1 2">
    <name type="scientific">Rhizoclosmatium globosum</name>
    <dbReference type="NCBI Taxonomy" id="329046"/>
    <lineage>
        <taxon>Eukaryota</taxon>
        <taxon>Fungi</taxon>
        <taxon>Fungi incertae sedis</taxon>
        <taxon>Chytridiomycota</taxon>
        <taxon>Chytridiomycota incertae sedis</taxon>
        <taxon>Chytridiomycetes</taxon>
        <taxon>Chytridiales</taxon>
        <taxon>Chytriomycetaceae</taxon>
        <taxon>Rhizoclosmatium</taxon>
    </lineage>
</organism>
<dbReference type="SUPFAM" id="SSF54427">
    <property type="entry name" value="NTF2-like"/>
    <property type="match status" value="1"/>
</dbReference>
<comment type="caution">
    <text evidence="1">The sequence shown here is derived from an EMBL/GenBank/DDBJ whole genome shotgun (WGS) entry which is preliminary data.</text>
</comment>
<evidence type="ECO:0000313" key="2">
    <source>
        <dbReference type="Proteomes" id="UP000193642"/>
    </source>
</evidence>
<dbReference type="InterPro" id="IPR032710">
    <property type="entry name" value="NTF2-like_dom_sf"/>
</dbReference>
<dbReference type="PANTHER" id="PTHR33504">
    <property type="entry name" value="NADH DEHYDROGENASE (UBIQUINONE) 1 BETA SUBCOMPLEX, 4"/>
    <property type="match status" value="1"/>
</dbReference>
<sequence>MIGSFARPIAFAASTAFVRPFAPFVPVRFASGLRGTPVRMNILDPVLPKPFAQVLKDRELGKLAIRTVRHLYSLWLIKQRKITVKQFKEDAKVLYINLNRGLARADKSILERAVTSSFASILNPELKRIKRIGFGEWTCGPIDLSVVNIVTATAQGDPSSGDKEGLFCQITTRVKSKQSYALYSPDKKLIGGDPTKEIDMEEYVVYERKLSDAHQLAATVIARCWRRWRYRAIFQALKAALYKSERTVSVDIMKKLCPREAEFVTDPIMQPRVRFRFGGEMFPPRIMYKVYTKSKNVHYFCGNRLIESGSQAARDACRVMGTRAFTEIAVSKELYMNSRRIAEPSDVTNRMDFVKYMNEIDSLAPKFGGRNNGWRELSFAGWA</sequence>
<dbReference type="AlphaFoldDB" id="A0A1Y2C8N8"/>
<dbReference type="Proteomes" id="UP000193642">
    <property type="component" value="Unassembled WGS sequence"/>
</dbReference>
<dbReference type="PANTHER" id="PTHR33504:SF1">
    <property type="entry name" value="FAMILY WITH SEQUENCE SIMILARITY 90, MEMBER A1B"/>
    <property type="match status" value="1"/>
</dbReference>
<accession>A0A1Y2C8N8</accession>
<dbReference type="Gene3D" id="3.10.450.240">
    <property type="match status" value="1"/>
</dbReference>
<dbReference type="EMBL" id="MCGO01000025">
    <property type="protein sequence ID" value="ORY43388.1"/>
    <property type="molecule type" value="Genomic_DNA"/>
</dbReference>
<protein>
    <submittedName>
        <fullName evidence="1">Uncharacterized protein</fullName>
    </submittedName>
</protein>
<evidence type="ECO:0000313" key="1">
    <source>
        <dbReference type="EMBL" id="ORY43388.1"/>
    </source>
</evidence>
<name>A0A1Y2C8N8_9FUNG</name>
<keyword evidence="2" id="KW-1185">Reference proteome</keyword>
<reference evidence="1 2" key="1">
    <citation type="submission" date="2016-07" db="EMBL/GenBank/DDBJ databases">
        <title>Pervasive Adenine N6-methylation of Active Genes in Fungi.</title>
        <authorList>
            <consortium name="DOE Joint Genome Institute"/>
            <person name="Mondo S.J."/>
            <person name="Dannebaum R.O."/>
            <person name="Kuo R.C."/>
            <person name="Labutti K."/>
            <person name="Haridas S."/>
            <person name="Kuo A."/>
            <person name="Salamov A."/>
            <person name="Ahrendt S.R."/>
            <person name="Lipzen A."/>
            <person name="Sullivan W."/>
            <person name="Andreopoulos W.B."/>
            <person name="Clum A."/>
            <person name="Lindquist E."/>
            <person name="Daum C."/>
            <person name="Ramamoorthy G.K."/>
            <person name="Gryganskyi A."/>
            <person name="Culley D."/>
            <person name="Magnuson J.K."/>
            <person name="James T.Y."/>
            <person name="O'Malley M.A."/>
            <person name="Stajich J.E."/>
            <person name="Spatafora J.W."/>
            <person name="Visel A."/>
            <person name="Grigoriev I.V."/>
        </authorList>
    </citation>
    <scope>NUCLEOTIDE SEQUENCE [LARGE SCALE GENOMIC DNA]</scope>
    <source>
        <strain evidence="1 2">JEL800</strain>
    </source>
</reference>
<proteinExistence type="predicted"/>